<protein>
    <recommendedName>
        <fullName evidence="3">CCHC-type domain-containing protein</fullName>
    </recommendedName>
</protein>
<dbReference type="Gene3D" id="3.10.10.10">
    <property type="entry name" value="HIV Type 1 Reverse Transcriptase, subunit A, domain 1"/>
    <property type="match status" value="1"/>
</dbReference>
<evidence type="ECO:0000256" key="2">
    <source>
        <dbReference type="SAM" id="MobiDB-lite"/>
    </source>
</evidence>
<dbReference type="InterPro" id="IPR001878">
    <property type="entry name" value="Znf_CCHC"/>
</dbReference>
<dbReference type="PROSITE" id="PS50158">
    <property type="entry name" value="ZF_CCHC"/>
    <property type="match status" value="1"/>
</dbReference>
<keyword evidence="1" id="KW-0863">Zinc-finger</keyword>
<feature type="region of interest" description="Disordered" evidence="2">
    <location>
        <begin position="804"/>
        <end position="843"/>
    </location>
</feature>
<dbReference type="OrthoDB" id="3232518at2759"/>
<reference evidence="5" key="1">
    <citation type="submission" date="2017-01" db="EMBL/GenBank/DDBJ databases">
        <authorList>
            <person name="Wang Y."/>
            <person name="White M."/>
            <person name="Kvist S."/>
            <person name="Moncalvo J.-M."/>
        </authorList>
    </citation>
    <scope>NUCLEOTIDE SEQUENCE [LARGE SCALE GENOMIC DNA]</scope>
    <source>
        <strain evidence="5">ID-206-W2</strain>
    </source>
</reference>
<sequence>MLGDWVEDQASDMMISAGTDRFSGPKGDEPVDWVFTLRDNESHEQGGSAMSISEELVIETCERLEEVLDLLGDYLEGSAAKCHEQASEVVDSIVEYEGLFNAKFDSPARKNKAEEEFEKLNLYSGDANDTFIAVLRVKKVTGTSEKEVLKKVCKKLTSGDRDLVFIQNITSIGELFNFLIARQSREELAGARKQSSLSRVVATNSSKGKGSIEDTSSRKFERTKQSNLAFSRRCYVCGLQGHMARDCNQIVVRRSNASTYHSFSGLTSEGNRSEGKPWRRDPNAMDVDLIVEENFSVFQLCDSTIAPVNVAAVKILAKISSTPVWLQLDTGAGLNIMGRAMADKLGLGPGVPTPRRIRPVGLHESFEKGISSDCSEAERGDLEKLITVYEGVFAETLEDLGAAEVEACDFELLDNRPIKQKPYRIAHSLRNEVNEQLDEMIRKGIVIPSESPYCFPMVVVRKTERPMDVDVVLATREKDIDSTSGEELQDAMWRSHIQLHEMAESTSSLEWITLLGGQLPSRGEVWCPDEISEWQRDQLQTGGGWKGELGRSALACFVGYLDHYNRAIGRSPAELVYGKRLMTPAIWGNESITSLESLEGTVFDETDWLNKSVTFRKQAYEQSVKNKNALVQTYQPKQGWRQFEVGDKVLYYKGTTDSGFGPIVDVPNEVTRIFGSGVYKITLRKGGKIPSSAVRLKKYLEPYEGTRSITSLESLEGTVFDETDWLNKSVTFRKQAYEQSVKNKNALVQTYQPKQGWRQFEVGDKVLYYKGTTDSGFGPIVDVPNEVTRIFGSGVYKITLRKGGKIPSSADSAAEGHSTEEPPKNGTIQIEFKRRGQRLKGGD</sequence>
<dbReference type="PANTHER" id="PTHR37984">
    <property type="entry name" value="PROTEIN CBG26694"/>
    <property type="match status" value="1"/>
</dbReference>
<evidence type="ECO:0000259" key="3">
    <source>
        <dbReference type="PROSITE" id="PS50158"/>
    </source>
</evidence>
<name>A0A1R1YLE4_9FUNG</name>
<organism evidence="4 5">
    <name type="scientific">Smittium culicis</name>
    <dbReference type="NCBI Taxonomy" id="133412"/>
    <lineage>
        <taxon>Eukaryota</taxon>
        <taxon>Fungi</taxon>
        <taxon>Fungi incertae sedis</taxon>
        <taxon>Zoopagomycota</taxon>
        <taxon>Kickxellomycotina</taxon>
        <taxon>Harpellomycetes</taxon>
        <taxon>Harpellales</taxon>
        <taxon>Legeriomycetaceae</taxon>
        <taxon>Smittium</taxon>
    </lineage>
</organism>
<dbReference type="GO" id="GO:0008270">
    <property type="term" value="F:zinc ion binding"/>
    <property type="evidence" value="ECO:0007669"/>
    <property type="project" value="UniProtKB-KW"/>
</dbReference>
<feature type="domain" description="CCHC-type" evidence="3">
    <location>
        <begin position="232"/>
        <end position="249"/>
    </location>
</feature>
<gene>
    <name evidence="4" type="ORF">AYI69_g2823</name>
</gene>
<dbReference type="Proteomes" id="UP000187429">
    <property type="component" value="Unassembled WGS sequence"/>
</dbReference>
<accession>A0A1R1YLE4</accession>
<keyword evidence="1" id="KW-0479">Metal-binding</keyword>
<keyword evidence="1" id="KW-0862">Zinc</keyword>
<feature type="compositionally biased region" description="Polar residues" evidence="2">
    <location>
        <begin position="199"/>
        <end position="208"/>
    </location>
</feature>
<feature type="region of interest" description="Disordered" evidence="2">
    <location>
        <begin position="199"/>
        <end position="218"/>
    </location>
</feature>
<evidence type="ECO:0000313" key="5">
    <source>
        <dbReference type="Proteomes" id="UP000187429"/>
    </source>
</evidence>
<dbReference type="InterPro" id="IPR043502">
    <property type="entry name" value="DNA/RNA_pol_sf"/>
</dbReference>
<dbReference type="AlphaFoldDB" id="A0A1R1YLE4"/>
<dbReference type="PANTHER" id="PTHR37984:SF5">
    <property type="entry name" value="PROTEIN NYNRIN-LIKE"/>
    <property type="match status" value="1"/>
</dbReference>
<dbReference type="SMART" id="SM00343">
    <property type="entry name" value="ZnF_C2HC"/>
    <property type="match status" value="1"/>
</dbReference>
<dbReference type="GO" id="GO:0003676">
    <property type="term" value="F:nucleic acid binding"/>
    <property type="evidence" value="ECO:0007669"/>
    <property type="project" value="InterPro"/>
</dbReference>
<dbReference type="SUPFAM" id="SSF56672">
    <property type="entry name" value="DNA/RNA polymerases"/>
    <property type="match status" value="1"/>
</dbReference>
<dbReference type="InterPro" id="IPR050951">
    <property type="entry name" value="Retrovirus_Pol_polyprotein"/>
</dbReference>
<evidence type="ECO:0000313" key="4">
    <source>
        <dbReference type="EMBL" id="OMJ27731.1"/>
    </source>
</evidence>
<keyword evidence="5" id="KW-1185">Reference proteome</keyword>
<evidence type="ECO:0000256" key="1">
    <source>
        <dbReference type="PROSITE-ProRule" id="PRU00047"/>
    </source>
</evidence>
<comment type="caution">
    <text evidence="4">The sequence shown here is derived from an EMBL/GenBank/DDBJ whole genome shotgun (WGS) entry which is preliminary data.</text>
</comment>
<proteinExistence type="predicted"/>
<dbReference type="EMBL" id="LSSM01000864">
    <property type="protein sequence ID" value="OMJ27731.1"/>
    <property type="molecule type" value="Genomic_DNA"/>
</dbReference>